<sequence>MDPVEVEKSITDAPMSKETAIQICHCKGTDQDTKGIEALKDRGRIDRPSHPRRRLKERE</sequence>
<dbReference type="AlphaFoldDB" id="A0A8H3U2M7"/>
<feature type="region of interest" description="Disordered" evidence="1">
    <location>
        <begin position="37"/>
        <end position="59"/>
    </location>
</feature>
<evidence type="ECO:0000313" key="2">
    <source>
        <dbReference type="EMBL" id="KAE9961935.1"/>
    </source>
</evidence>
<evidence type="ECO:0000313" key="3">
    <source>
        <dbReference type="Proteomes" id="UP000447873"/>
    </source>
</evidence>
<gene>
    <name evidence="2" type="ORF">EG328_001233</name>
</gene>
<dbReference type="EMBL" id="WNWS01001289">
    <property type="protein sequence ID" value="KAE9961935.1"/>
    <property type="molecule type" value="Genomic_DNA"/>
</dbReference>
<protein>
    <submittedName>
        <fullName evidence="2">Uncharacterized protein</fullName>
    </submittedName>
</protein>
<feature type="non-terminal residue" evidence="2">
    <location>
        <position position="59"/>
    </location>
</feature>
<feature type="compositionally biased region" description="Basic and acidic residues" evidence="1">
    <location>
        <begin position="37"/>
        <end position="49"/>
    </location>
</feature>
<reference evidence="2 3" key="1">
    <citation type="submission" date="2018-12" db="EMBL/GenBank/DDBJ databases">
        <title>Venturia inaequalis Genome Resource.</title>
        <authorList>
            <person name="Lichtner F.J."/>
        </authorList>
    </citation>
    <scope>NUCLEOTIDE SEQUENCE [LARGE SCALE GENOMIC DNA]</scope>
    <source>
        <strain evidence="2 3">120213</strain>
    </source>
</reference>
<accession>A0A8H3U2M7</accession>
<feature type="compositionally biased region" description="Basic residues" evidence="1">
    <location>
        <begin position="50"/>
        <end position="59"/>
    </location>
</feature>
<comment type="caution">
    <text evidence="2">The sequence shown here is derived from an EMBL/GenBank/DDBJ whole genome shotgun (WGS) entry which is preliminary data.</text>
</comment>
<name>A0A8H3U2M7_VENIN</name>
<dbReference type="Proteomes" id="UP000447873">
    <property type="component" value="Unassembled WGS sequence"/>
</dbReference>
<proteinExistence type="predicted"/>
<organism evidence="2 3">
    <name type="scientific">Venturia inaequalis</name>
    <name type="common">Apple scab fungus</name>
    <dbReference type="NCBI Taxonomy" id="5025"/>
    <lineage>
        <taxon>Eukaryota</taxon>
        <taxon>Fungi</taxon>
        <taxon>Dikarya</taxon>
        <taxon>Ascomycota</taxon>
        <taxon>Pezizomycotina</taxon>
        <taxon>Dothideomycetes</taxon>
        <taxon>Pleosporomycetidae</taxon>
        <taxon>Venturiales</taxon>
        <taxon>Venturiaceae</taxon>
        <taxon>Venturia</taxon>
    </lineage>
</organism>
<evidence type="ECO:0000256" key="1">
    <source>
        <dbReference type="SAM" id="MobiDB-lite"/>
    </source>
</evidence>